<evidence type="ECO:0000313" key="7">
    <source>
        <dbReference type="Proteomes" id="UP000185578"/>
    </source>
</evidence>
<evidence type="ECO:0000256" key="3">
    <source>
        <dbReference type="ARBA" id="ARBA00022729"/>
    </source>
</evidence>
<gene>
    <name evidence="6" type="ORF">BTN82_14700</name>
</gene>
<evidence type="ECO:0000256" key="4">
    <source>
        <dbReference type="ARBA" id="ARBA00023263"/>
    </source>
</evidence>
<accession>A0A1Q8ER67</accession>
<reference evidence="6 7" key="1">
    <citation type="submission" date="2016-12" db="EMBL/GenBank/DDBJ databases">
        <authorList>
            <person name="Song W.-J."/>
            <person name="Kurnit D.M."/>
        </authorList>
    </citation>
    <scope>NUCLEOTIDE SEQUENCE [LARGE SCALE GENOMIC DNA]</scope>
    <source>
        <strain evidence="6 7">PCL1601</strain>
    </source>
</reference>
<sequence length="140" mass="14466">MILDTCKVQNKDMLVTLPSIDVSSIKNNKVQPVSFGIGLNCTPGMSVSITLTDAAMPTNTSSVLSLAPGSTASGVGLTVFNSSGAVKFGPDSVSPSNINQWLIGQSSGLSRIPLTVQYVSTGVPKPGLINGLMSFTLSYK</sequence>
<dbReference type="Gene3D" id="2.60.40.1090">
    <property type="entry name" value="Fimbrial-type adhesion domain"/>
    <property type="match status" value="1"/>
</dbReference>
<organism evidence="6 7">
    <name type="scientific">Pseudomonas chlororaphis</name>
    <dbReference type="NCBI Taxonomy" id="587753"/>
    <lineage>
        <taxon>Bacteria</taxon>
        <taxon>Pseudomonadati</taxon>
        <taxon>Pseudomonadota</taxon>
        <taxon>Gammaproteobacteria</taxon>
        <taxon>Pseudomonadales</taxon>
        <taxon>Pseudomonadaceae</taxon>
        <taxon>Pseudomonas</taxon>
    </lineage>
</organism>
<feature type="domain" description="Fimbrial-type adhesion" evidence="5">
    <location>
        <begin position="4"/>
        <end position="140"/>
    </location>
</feature>
<dbReference type="PANTHER" id="PTHR33420:SF3">
    <property type="entry name" value="FIMBRIAL SUBUNIT ELFA"/>
    <property type="match status" value="1"/>
</dbReference>
<comment type="similarity">
    <text evidence="2">Belongs to the fimbrial protein family.</text>
</comment>
<protein>
    <recommendedName>
        <fullName evidence="5">Fimbrial-type adhesion domain-containing protein</fullName>
    </recommendedName>
</protein>
<keyword evidence="4" id="KW-0281">Fimbrium</keyword>
<dbReference type="InterPro" id="IPR036937">
    <property type="entry name" value="Adhesion_dom_fimbrial_sf"/>
</dbReference>
<comment type="caution">
    <text evidence="6">The sequence shown here is derived from an EMBL/GenBank/DDBJ whole genome shotgun (WGS) entry which is preliminary data.</text>
</comment>
<dbReference type="Pfam" id="PF00419">
    <property type="entry name" value="Fimbrial"/>
    <property type="match status" value="1"/>
</dbReference>
<dbReference type="GO" id="GO:0009289">
    <property type="term" value="C:pilus"/>
    <property type="evidence" value="ECO:0007669"/>
    <property type="project" value="UniProtKB-SubCell"/>
</dbReference>
<comment type="subcellular location">
    <subcellularLocation>
        <location evidence="1">Fimbrium</location>
    </subcellularLocation>
</comment>
<dbReference type="SUPFAM" id="SSF49401">
    <property type="entry name" value="Bacterial adhesins"/>
    <property type="match status" value="1"/>
</dbReference>
<evidence type="ECO:0000256" key="2">
    <source>
        <dbReference type="ARBA" id="ARBA00006671"/>
    </source>
</evidence>
<dbReference type="InterPro" id="IPR008966">
    <property type="entry name" value="Adhesion_dom_sf"/>
</dbReference>
<evidence type="ECO:0000313" key="6">
    <source>
        <dbReference type="EMBL" id="OLF54292.1"/>
    </source>
</evidence>
<dbReference type="PANTHER" id="PTHR33420">
    <property type="entry name" value="FIMBRIAL SUBUNIT ELFA-RELATED"/>
    <property type="match status" value="1"/>
</dbReference>
<keyword evidence="3" id="KW-0732">Signal</keyword>
<evidence type="ECO:0000259" key="5">
    <source>
        <dbReference type="Pfam" id="PF00419"/>
    </source>
</evidence>
<dbReference type="AlphaFoldDB" id="A0A1Q8ER67"/>
<dbReference type="InterPro" id="IPR000259">
    <property type="entry name" value="Adhesion_dom_fimbrial"/>
</dbReference>
<dbReference type="GO" id="GO:0043709">
    <property type="term" value="P:cell adhesion involved in single-species biofilm formation"/>
    <property type="evidence" value="ECO:0007669"/>
    <property type="project" value="TreeGrafter"/>
</dbReference>
<proteinExistence type="inferred from homology"/>
<dbReference type="Proteomes" id="UP000185578">
    <property type="component" value="Unassembled WGS sequence"/>
</dbReference>
<name>A0A1Q8ER67_9PSED</name>
<dbReference type="EMBL" id="MSCT01000010">
    <property type="protein sequence ID" value="OLF54292.1"/>
    <property type="molecule type" value="Genomic_DNA"/>
</dbReference>
<evidence type="ECO:0000256" key="1">
    <source>
        <dbReference type="ARBA" id="ARBA00004561"/>
    </source>
</evidence>
<dbReference type="InterPro" id="IPR050263">
    <property type="entry name" value="Bact_Fimbrial_Adh_Pro"/>
</dbReference>